<proteinExistence type="predicted"/>
<reference evidence="2" key="1">
    <citation type="submission" date="2020-11" db="EMBL/GenBank/DDBJ databases">
        <authorList>
            <consortium name="DOE Joint Genome Institute"/>
            <person name="Ahrendt S."/>
            <person name="Riley R."/>
            <person name="Andreopoulos W."/>
            <person name="Labutti K."/>
            <person name="Pangilinan J."/>
            <person name="Ruiz-Duenas F.J."/>
            <person name="Barrasa J.M."/>
            <person name="Sanchez-Garcia M."/>
            <person name="Camarero S."/>
            <person name="Miyauchi S."/>
            <person name="Serrano A."/>
            <person name="Linde D."/>
            <person name="Babiker R."/>
            <person name="Drula E."/>
            <person name="Ayuso-Fernandez I."/>
            <person name="Pacheco R."/>
            <person name="Padilla G."/>
            <person name="Ferreira P."/>
            <person name="Barriuso J."/>
            <person name="Kellner H."/>
            <person name="Castanera R."/>
            <person name="Alfaro M."/>
            <person name="Ramirez L."/>
            <person name="Pisabarro A.G."/>
            <person name="Kuo A."/>
            <person name="Tritt A."/>
            <person name="Lipzen A."/>
            <person name="He G."/>
            <person name="Yan M."/>
            <person name="Ng V."/>
            <person name="Cullen D."/>
            <person name="Martin F."/>
            <person name="Rosso M.-N."/>
            <person name="Henrissat B."/>
            <person name="Hibbett D."/>
            <person name="Martinez A.T."/>
            <person name="Grigoriev I.V."/>
        </authorList>
    </citation>
    <scope>NUCLEOTIDE SEQUENCE</scope>
    <source>
        <strain evidence="2">CBS 506.95</strain>
    </source>
</reference>
<accession>A0A9P6ECH2</accession>
<evidence type="ECO:0000256" key="1">
    <source>
        <dbReference type="SAM" id="MobiDB-lite"/>
    </source>
</evidence>
<dbReference type="AlphaFoldDB" id="A0A9P6ECH2"/>
<comment type="caution">
    <text evidence="2">The sequence shown here is derived from an EMBL/GenBank/DDBJ whole genome shotgun (WGS) entry which is preliminary data.</text>
</comment>
<dbReference type="GO" id="GO:0003779">
    <property type="term" value="F:actin binding"/>
    <property type="evidence" value="ECO:0007669"/>
    <property type="project" value="TreeGrafter"/>
</dbReference>
<feature type="compositionally biased region" description="Low complexity" evidence="1">
    <location>
        <begin position="59"/>
        <end position="74"/>
    </location>
</feature>
<gene>
    <name evidence="2" type="ORF">CPB83DRAFT_908375</name>
</gene>
<feature type="region of interest" description="Disordered" evidence="1">
    <location>
        <begin position="671"/>
        <end position="927"/>
    </location>
</feature>
<feature type="compositionally biased region" description="Basic and acidic residues" evidence="1">
    <location>
        <begin position="708"/>
        <end position="717"/>
    </location>
</feature>
<feature type="region of interest" description="Disordered" evidence="1">
    <location>
        <begin position="1"/>
        <end position="74"/>
    </location>
</feature>
<feature type="compositionally biased region" description="Low complexity" evidence="1">
    <location>
        <begin position="872"/>
        <end position="901"/>
    </location>
</feature>
<sequence length="1033" mass="110915">MAVLATPDWTHHTRDNRMDVPTNNSRQRTSPANESSSPHQSQSSPLSPSQSQQPPPPQHLQSLQQQQFQQQQHQQQLLQQQMLLAAQQHSPGSFPYPVQQQPQGSWTPNITAPPFYPSFFQPHQGQQSPQPYPSQIPGQAPYFDPGNAQLAAQWAYQQMMFNAQHAFPAIPPQHHSPSQRPSNPNQSGQPQSPTEYFTQNQVFKQFHSGTPPPTAHRTASGGDHSPPQGQQYPGPGFHPYRRPNRQPSQPHSPADPVTDWRQGVGNIPHPPYARPDASGSTSSVNSSGSRQRTNSNQSAKSNGRASHRNSPAPTPSSQGSARSSPSPAASPPASSGASSPLRQPHHRNSSTSSSTSTSTATSVRPGNPATTTASPPTSASSTAGASVSSNGSATPRLSRPSPLSQGTFTISEKRISRDDIDLGAMNHDAIQAAGSRSAGLKGRLRRALSFNSANILREEDAIQEDDDDVSIKASQLNQQPSINKMKGKAVATASTSKAEKVPTNGTDSGVDDASSTAPPPKKKGRAASLFNSRMNMSTDNISLSSTVSSASVMIRKLGAMGKLARRNSLAGITSLFKDKDKEKDKDKDKDGDKDKKGKKKKSAKSEVSEASVSHVTAELDRMGGDWTVNSAELNGLSPAAKLARQHTLKSNAEAAARAKEAAAAAVAREEAAKGSNDAVAGVPTWDRNTATRQGATSPNKNNLANVRINEDGTRTLVEEDEDESDDGHYDHQQGSSYGSHPEGWEDDEEWDQEGDGDLEEDVTIRAEAPKSGSSSSGPAYDYGPPRPSGDMEPWAVDIRRSVERSRKPARGILKYADTYDQSRYLQNEHTAANRGRANSYTSPAPTTELGPLARIPSPDPDHIDGLHRHNSHSSSHGSHSSSATETTPPSLPPLSFDSASPMATTFTSPGSKDLPPSPPSPTHSENRSSAIFQHPTFNSSAPALSTIGSASSKSPPTLAHRSQTAPIKRLTFASNLSVYDTFSAGVYDRRSEPATWSRLTPALAQRIKEELNSYKMEEMEVHAASRIHTQFFV</sequence>
<feature type="compositionally biased region" description="Low complexity" evidence="1">
    <location>
        <begin position="278"/>
        <end position="289"/>
    </location>
</feature>
<feature type="compositionally biased region" description="Polar residues" evidence="1">
    <location>
        <begin position="686"/>
        <end position="704"/>
    </location>
</feature>
<feature type="compositionally biased region" description="Low complexity" evidence="1">
    <location>
        <begin position="172"/>
        <end position="193"/>
    </location>
</feature>
<feature type="compositionally biased region" description="Polar residues" evidence="1">
    <location>
        <begin position="194"/>
        <end position="203"/>
    </location>
</feature>
<feature type="compositionally biased region" description="Polar residues" evidence="1">
    <location>
        <begin position="98"/>
        <end position="110"/>
    </location>
</feature>
<feature type="compositionally biased region" description="Polar residues" evidence="1">
    <location>
        <begin position="290"/>
        <end position="311"/>
    </location>
</feature>
<feature type="compositionally biased region" description="Basic and acidic residues" evidence="1">
    <location>
        <begin position="9"/>
        <end position="18"/>
    </location>
</feature>
<feature type="compositionally biased region" description="Low complexity" evidence="1">
    <location>
        <begin position="226"/>
        <end position="235"/>
    </location>
</feature>
<feature type="region of interest" description="Disordered" evidence="1">
    <location>
        <begin position="117"/>
        <end position="136"/>
    </location>
</feature>
<feature type="compositionally biased region" description="Low complexity" evidence="1">
    <location>
        <begin position="349"/>
        <end position="394"/>
    </location>
</feature>
<dbReference type="PANTHER" id="PTHR12751">
    <property type="entry name" value="PHOSPHATASE AND ACTIN REGULATOR PHACTR"/>
    <property type="match status" value="1"/>
</dbReference>
<feature type="compositionally biased region" description="Basic and acidic residues" evidence="1">
    <location>
        <begin position="580"/>
        <end position="595"/>
    </location>
</feature>
<dbReference type="EMBL" id="MU157871">
    <property type="protein sequence ID" value="KAF9526422.1"/>
    <property type="molecule type" value="Genomic_DNA"/>
</dbReference>
<feature type="compositionally biased region" description="Polar residues" evidence="1">
    <location>
        <begin position="21"/>
        <end position="34"/>
    </location>
</feature>
<protein>
    <submittedName>
        <fullName evidence="2">Uncharacterized protein</fullName>
    </submittedName>
</protein>
<dbReference type="GO" id="GO:0030036">
    <property type="term" value="P:actin cytoskeleton organization"/>
    <property type="evidence" value="ECO:0007669"/>
    <property type="project" value="TreeGrafter"/>
</dbReference>
<feature type="region of interest" description="Disordered" evidence="1">
    <location>
        <begin position="580"/>
        <end position="615"/>
    </location>
</feature>
<feature type="region of interest" description="Disordered" evidence="1">
    <location>
        <begin position="168"/>
        <end position="408"/>
    </location>
</feature>
<feature type="region of interest" description="Disordered" evidence="1">
    <location>
        <begin position="941"/>
        <end position="962"/>
    </location>
</feature>
<organism evidence="2 3">
    <name type="scientific">Crepidotus variabilis</name>
    <dbReference type="NCBI Taxonomy" id="179855"/>
    <lineage>
        <taxon>Eukaryota</taxon>
        <taxon>Fungi</taxon>
        <taxon>Dikarya</taxon>
        <taxon>Basidiomycota</taxon>
        <taxon>Agaricomycotina</taxon>
        <taxon>Agaricomycetes</taxon>
        <taxon>Agaricomycetidae</taxon>
        <taxon>Agaricales</taxon>
        <taxon>Agaricineae</taxon>
        <taxon>Crepidotaceae</taxon>
        <taxon>Crepidotus</taxon>
    </lineage>
</organism>
<dbReference type="Proteomes" id="UP000807306">
    <property type="component" value="Unassembled WGS sequence"/>
</dbReference>
<feature type="compositionally biased region" description="Acidic residues" evidence="1">
    <location>
        <begin position="744"/>
        <end position="761"/>
    </location>
</feature>
<feature type="region of interest" description="Disordered" evidence="1">
    <location>
        <begin position="90"/>
        <end position="112"/>
    </location>
</feature>
<feature type="compositionally biased region" description="Basic and acidic residues" evidence="1">
    <location>
        <begin position="797"/>
        <end position="806"/>
    </location>
</feature>
<evidence type="ECO:0000313" key="3">
    <source>
        <dbReference type="Proteomes" id="UP000807306"/>
    </source>
</evidence>
<name>A0A9P6ECH2_9AGAR</name>
<dbReference type="OrthoDB" id="5563016at2759"/>
<evidence type="ECO:0000313" key="2">
    <source>
        <dbReference type="EMBL" id="KAF9526422.1"/>
    </source>
</evidence>
<keyword evidence="3" id="KW-1185">Reference proteome</keyword>
<dbReference type="PANTHER" id="PTHR12751:SF18">
    <property type="entry name" value="PHOSPHATASE AND ACTIN REGULATOR 1"/>
    <property type="match status" value="1"/>
</dbReference>
<feature type="compositionally biased region" description="Low complexity" evidence="1">
    <location>
        <begin position="35"/>
        <end position="52"/>
    </location>
</feature>
<feature type="compositionally biased region" description="Polar residues" evidence="1">
    <location>
        <begin position="819"/>
        <end position="845"/>
    </location>
</feature>
<feature type="region of interest" description="Disordered" evidence="1">
    <location>
        <begin position="483"/>
        <end position="525"/>
    </location>
</feature>
<feature type="compositionally biased region" description="Low complexity" evidence="1">
    <location>
        <begin position="315"/>
        <end position="340"/>
    </location>
</feature>